<dbReference type="AlphaFoldDB" id="A0A1R3G516"/>
<evidence type="ECO:0000313" key="6">
    <source>
        <dbReference type="EMBL" id="OMO53172.1"/>
    </source>
</evidence>
<organism evidence="6 7">
    <name type="scientific">Corchorus capsularis</name>
    <name type="common">Jute</name>
    <dbReference type="NCBI Taxonomy" id="210143"/>
    <lineage>
        <taxon>Eukaryota</taxon>
        <taxon>Viridiplantae</taxon>
        <taxon>Streptophyta</taxon>
        <taxon>Embryophyta</taxon>
        <taxon>Tracheophyta</taxon>
        <taxon>Spermatophyta</taxon>
        <taxon>Magnoliopsida</taxon>
        <taxon>eudicotyledons</taxon>
        <taxon>Gunneridae</taxon>
        <taxon>Pentapetalae</taxon>
        <taxon>rosids</taxon>
        <taxon>malvids</taxon>
        <taxon>Malvales</taxon>
        <taxon>Malvaceae</taxon>
        <taxon>Grewioideae</taxon>
        <taxon>Apeibeae</taxon>
        <taxon>Corchorus</taxon>
    </lineage>
</organism>
<keyword evidence="7" id="KW-1185">Reference proteome</keyword>
<dbReference type="InterPro" id="IPR018848">
    <property type="entry name" value="WIYLD_domain"/>
</dbReference>
<dbReference type="InterPro" id="IPR046341">
    <property type="entry name" value="SET_dom_sf"/>
</dbReference>
<dbReference type="STRING" id="210143.A0A1R3G516"/>
<dbReference type="OrthoDB" id="308383at2759"/>
<dbReference type="SMART" id="SM00468">
    <property type="entry name" value="PreSET"/>
    <property type="match status" value="1"/>
</dbReference>
<evidence type="ECO:0000313" key="7">
    <source>
        <dbReference type="Proteomes" id="UP000188268"/>
    </source>
</evidence>
<comment type="caution">
    <text evidence="6">The sequence shown here is derived from an EMBL/GenBank/DDBJ whole genome shotgun (WGS) entry which is preliminary data.</text>
</comment>
<dbReference type="SUPFAM" id="SSF82199">
    <property type="entry name" value="SET domain"/>
    <property type="match status" value="1"/>
</dbReference>
<accession>A0A1R3G516</accession>
<dbReference type="InterPro" id="IPR007728">
    <property type="entry name" value="Pre-SET_dom"/>
</dbReference>
<evidence type="ECO:0000259" key="5">
    <source>
        <dbReference type="PROSITE" id="PS50867"/>
    </source>
</evidence>
<dbReference type="Gramene" id="OMO53172">
    <property type="protein sequence ID" value="OMO53172"/>
    <property type="gene ID" value="CCACVL1_28837"/>
</dbReference>
<keyword evidence="2" id="KW-0158">Chromosome</keyword>
<evidence type="ECO:0008006" key="8">
    <source>
        <dbReference type="Google" id="ProtNLM"/>
    </source>
</evidence>
<evidence type="ECO:0000256" key="2">
    <source>
        <dbReference type="ARBA" id="ARBA00022454"/>
    </source>
</evidence>
<proteinExistence type="predicted"/>
<dbReference type="PROSITE" id="PS50867">
    <property type="entry name" value="PRE_SET"/>
    <property type="match status" value="1"/>
</dbReference>
<feature type="region of interest" description="Disordered" evidence="3">
    <location>
        <begin position="159"/>
        <end position="184"/>
    </location>
</feature>
<feature type="region of interest" description="Disordered" evidence="3">
    <location>
        <begin position="62"/>
        <end position="112"/>
    </location>
</feature>
<feature type="domain" description="Pre-SET" evidence="5">
    <location>
        <begin position="364"/>
        <end position="468"/>
    </location>
</feature>
<gene>
    <name evidence="6" type="ORF">CCACVL1_28837</name>
</gene>
<name>A0A1R3G516_COCAP</name>
<dbReference type="InterPro" id="IPR001214">
    <property type="entry name" value="SET_dom"/>
</dbReference>
<dbReference type="PANTHER" id="PTHR46450">
    <property type="entry name" value="INACTIVE HISTONE-LYSINE N-METHYLTRANSFERASE SUVR1-RELATED"/>
    <property type="match status" value="1"/>
</dbReference>
<evidence type="ECO:0000256" key="3">
    <source>
        <dbReference type="SAM" id="MobiDB-lite"/>
    </source>
</evidence>
<evidence type="ECO:0000256" key="1">
    <source>
        <dbReference type="ARBA" id="ARBA00004286"/>
    </source>
</evidence>
<dbReference type="Gene3D" id="1.10.8.850">
    <property type="entry name" value="Histone-lysine N methyltransferase , C-terminal domain-like"/>
    <property type="match status" value="1"/>
</dbReference>
<dbReference type="Pfam" id="PF00856">
    <property type="entry name" value="SET"/>
    <property type="match status" value="1"/>
</dbReference>
<dbReference type="EMBL" id="AWWV01015289">
    <property type="protein sequence ID" value="OMO53172.1"/>
    <property type="molecule type" value="Genomic_DNA"/>
</dbReference>
<dbReference type="Pfam" id="PF10440">
    <property type="entry name" value="WIYLD"/>
    <property type="match status" value="1"/>
</dbReference>
<dbReference type="SMART" id="SM00317">
    <property type="entry name" value="SET"/>
    <property type="match status" value="1"/>
</dbReference>
<protein>
    <recommendedName>
        <fullName evidence="8">SET domain-containing protein</fullName>
    </recommendedName>
</protein>
<reference evidence="6 7" key="1">
    <citation type="submission" date="2013-09" db="EMBL/GenBank/DDBJ databases">
        <title>Corchorus capsularis genome sequencing.</title>
        <authorList>
            <person name="Alam M."/>
            <person name="Haque M.S."/>
            <person name="Islam M.S."/>
            <person name="Emdad E.M."/>
            <person name="Islam M.M."/>
            <person name="Ahmed B."/>
            <person name="Halim A."/>
            <person name="Hossen Q.M.M."/>
            <person name="Hossain M.Z."/>
            <person name="Ahmed R."/>
            <person name="Khan M.M."/>
            <person name="Islam R."/>
            <person name="Rashid M.M."/>
            <person name="Khan S.A."/>
            <person name="Rahman M.S."/>
            <person name="Alam M."/>
        </authorList>
    </citation>
    <scope>NUCLEOTIDE SEQUENCE [LARGE SCALE GENOMIC DNA]</scope>
    <source>
        <strain evidence="7">cv. CVL-1</strain>
        <tissue evidence="6">Whole seedling</tissue>
    </source>
</reference>
<comment type="subcellular location">
    <subcellularLocation>
        <location evidence="1">Chromosome</location>
    </subcellularLocation>
</comment>
<dbReference type="GO" id="GO:0005694">
    <property type="term" value="C:chromosome"/>
    <property type="evidence" value="ECO:0007669"/>
    <property type="project" value="UniProtKB-SubCell"/>
</dbReference>
<feature type="compositionally biased region" description="Basic and acidic residues" evidence="3">
    <location>
        <begin position="174"/>
        <end position="183"/>
    </location>
</feature>
<sequence length="599" mass="67510">MAAIQDQERIAQACGAMASLYGTSATVAKRALFQLLNLEGYKWGNIERDNYKVVLEHIEQTMKQHNKNPKAKTEKSGDHDEVDEVLDIPPKGALRRHNREGGQPSTSKKSTNFRHQIEANGINATIQKQVLIVLDSDDEEEENLIIPKKRLWKNMNMTEEPVQPCPSKRTKNGKHIESSDKQPETINQDISPGILCEFGSCAGKDTNVKVKGSMLESKPQYVRGECSNHKSETSKIDIVSSDNCAVKICLLCTSSRKVNLDIKTVAKEVENEYRKHFGITDPAFSAVKLMGDICKRLVETTSDDDKSEGMTPILLQPSNSSKLKQVIKHPTYLQDITQGKENNVAFKDASVLTFSLARISDDNCCSDCFGDCLSSEVPCACAAETRGEFAYTREGLLKESFLYEAIAMCQRPQKHQFHYCELDCPVEIAKRKRPYKCKGHLMRKFIKECWNRCGCNKKKCNNRIVQRGITATLEVFSAEEGKGWGLRTVKALRKGEFVCEYVGEIVTNQELHLRNKMRSEEEHTYPVLLEADWGSEFFLNDEEALCLDATKFGNCARFINHRTTESNLMTKGIPLKDSSVDVEVNFVVINQVVNDILLL</sequence>
<feature type="domain" description="SET" evidence="4">
    <location>
        <begin position="471"/>
        <end position="599"/>
    </location>
</feature>
<dbReference type="PANTHER" id="PTHR46450:SF20">
    <property type="entry name" value="DOMAIN PROTEIN, PUTATIVE-RELATED"/>
    <property type="match status" value="1"/>
</dbReference>
<dbReference type="Proteomes" id="UP000188268">
    <property type="component" value="Unassembled WGS sequence"/>
</dbReference>
<dbReference type="GO" id="GO:0042054">
    <property type="term" value="F:histone methyltransferase activity"/>
    <property type="evidence" value="ECO:0007669"/>
    <property type="project" value="InterPro"/>
</dbReference>
<dbReference type="GO" id="GO:0005634">
    <property type="term" value="C:nucleus"/>
    <property type="evidence" value="ECO:0007669"/>
    <property type="project" value="InterPro"/>
</dbReference>
<dbReference type="PROSITE" id="PS50280">
    <property type="entry name" value="SET"/>
    <property type="match status" value="1"/>
</dbReference>
<dbReference type="InterPro" id="IPR043017">
    <property type="entry name" value="WIYLD_dom_sf"/>
</dbReference>
<dbReference type="GO" id="GO:0008270">
    <property type="term" value="F:zinc ion binding"/>
    <property type="evidence" value="ECO:0007669"/>
    <property type="project" value="InterPro"/>
</dbReference>
<evidence type="ECO:0000259" key="4">
    <source>
        <dbReference type="PROSITE" id="PS50280"/>
    </source>
</evidence>
<dbReference type="Gene3D" id="2.170.270.10">
    <property type="entry name" value="SET domain"/>
    <property type="match status" value="1"/>
</dbReference>
<feature type="compositionally biased region" description="Polar residues" evidence="3">
    <location>
        <begin position="103"/>
        <end position="112"/>
    </location>
</feature>